<name>A0A5J4VD66_9EUKA</name>
<dbReference type="GO" id="GO:0008234">
    <property type="term" value="F:cysteine-type peptidase activity"/>
    <property type="evidence" value="ECO:0007669"/>
    <property type="project" value="InterPro"/>
</dbReference>
<dbReference type="Gene3D" id="3.90.70.10">
    <property type="entry name" value="Cysteine proteinases"/>
    <property type="match status" value="1"/>
</dbReference>
<dbReference type="InterPro" id="IPR038765">
    <property type="entry name" value="Papain-like_cys_pep_sf"/>
</dbReference>
<dbReference type="SUPFAM" id="SSF54001">
    <property type="entry name" value="Cysteine proteinases"/>
    <property type="match status" value="1"/>
</dbReference>
<organism evidence="2 3">
    <name type="scientific">Streblomastix strix</name>
    <dbReference type="NCBI Taxonomy" id="222440"/>
    <lineage>
        <taxon>Eukaryota</taxon>
        <taxon>Metamonada</taxon>
        <taxon>Preaxostyla</taxon>
        <taxon>Oxymonadida</taxon>
        <taxon>Streblomastigidae</taxon>
        <taxon>Streblomastix</taxon>
    </lineage>
</organism>
<evidence type="ECO:0000313" key="3">
    <source>
        <dbReference type="Proteomes" id="UP000324800"/>
    </source>
</evidence>
<dbReference type="PROSITE" id="PS00640">
    <property type="entry name" value="THIOL_PROTEASE_ASN"/>
    <property type="match status" value="1"/>
</dbReference>
<gene>
    <name evidence="2" type="ORF">EZS28_024068</name>
</gene>
<dbReference type="InterPro" id="IPR025661">
    <property type="entry name" value="Pept_asp_AS"/>
</dbReference>
<protein>
    <recommendedName>
        <fullName evidence="1">Peptidase C1A papain C-terminal domain-containing protein</fullName>
    </recommendedName>
</protein>
<dbReference type="AlphaFoldDB" id="A0A5J4VD66"/>
<evidence type="ECO:0000259" key="1">
    <source>
        <dbReference type="Pfam" id="PF00112"/>
    </source>
</evidence>
<evidence type="ECO:0000313" key="2">
    <source>
        <dbReference type="EMBL" id="KAA6380405.1"/>
    </source>
</evidence>
<sequence length="150" mass="16942">MAGGVKDGQEYWIIKNSWGPNFGDKGFFYICAGKEDYDIEMEISSFCPKEAFISDTIGKDEEMEFGFYDWTLNNGTHIDFIADQYGDEPWVVDGKSIIEELSEEEEVIEEKKEESGDLFTWTAFNMGLSKGANLCITATLLLSSFFSSVL</sequence>
<feature type="domain" description="Peptidase C1A papain C-terminal" evidence="1">
    <location>
        <begin position="4"/>
        <end position="44"/>
    </location>
</feature>
<dbReference type="Pfam" id="PF00112">
    <property type="entry name" value="Peptidase_C1"/>
    <property type="match status" value="1"/>
</dbReference>
<dbReference type="InterPro" id="IPR000668">
    <property type="entry name" value="Peptidase_C1A_C"/>
</dbReference>
<reference evidence="2 3" key="1">
    <citation type="submission" date="2019-03" db="EMBL/GenBank/DDBJ databases">
        <title>Single cell metagenomics reveals metabolic interactions within the superorganism composed of flagellate Streblomastix strix and complex community of Bacteroidetes bacteria on its surface.</title>
        <authorList>
            <person name="Treitli S.C."/>
            <person name="Kolisko M."/>
            <person name="Husnik F."/>
            <person name="Keeling P."/>
            <person name="Hampl V."/>
        </authorList>
    </citation>
    <scope>NUCLEOTIDE SEQUENCE [LARGE SCALE GENOMIC DNA]</scope>
    <source>
        <strain evidence="2">ST1C</strain>
    </source>
</reference>
<accession>A0A5J4VD66</accession>
<dbReference type="OrthoDB" id="190265at2759"/>
<dbReference type="Proteomes" id="UP000324800">
    <property type="component" value="Unassembled WGS sequence"/>
</dbReference>
<dbReference type="EMBL" id="SNRW01007919">
    <property type="protein sequence ID" value="KAA6380405.1"/>
    <property type="molecule type" value="Genomic_DNA"/>
</dbReference>
<dbReference type="GO" id="GO:0006508">
    <property type="term" value="P:proteolysis"/>
    <property type="evidence" value="ECO:0007669"/>
    <property type="project" value="InterPro"/>
</dbReference>
<proteinExistence type="predicted"/>
<comment type="caution">
    <text evidence="2">The sequence shown here is derived from an EMBL/GenBank/DDBJ whole genome shotgun (WGS) entry which is preliminary data.</text>
</comment>